<dbReference type="EMBL" id="JOTM01000036">
    <property type="protein sequence ID" value="KEK22262.1"/>
    <property type="molecule type" value="Genomic_DNA"/>
</dbReference>
<sequence>MPFLGSVYQIFGLYPEIYHAMISMELKEEELHNDYLEKGNKEMELEDKKPCR</sequence>
<dbReference type="OrthoDB" id="2911872at2"/>
<reference evidence="1 2" key="1">
    <citation type="submission" date="2014-06" db="EMBL/GenBank/DDBJ databases">
        <title>Draft genome sequence of Bacillus gaemokensis JCM 15801 (MCCC 1A00707).</title>
        <authorList>
            <person name="Lai Q."/>
            <person name="Liu Y."/>
            <person name="Shao Z."/>
        </authorList>
    </citation>
    <scope>NUCLEOTIDE SEQUENCE [LARGE SCALE GENOMIC DNA]</scope>
    <source>
        <strain evidence="1 2">JCM 15801</strain>
    </source>
</reference>
<comment type="caution">
    <text evidence="1">The sequence shown here is derived from an EMBL/GenBank/DDBJ whole genome shotgun (WGS) entry which is preliminary data.</text>
</comment>
<dbReference type="AlphaFoldDB" id="A0A073K713"/>
<dbReference type="Proteomes" id="UP000027778">
    <property type="component" value="Unassembled WGS sequence"/>
</dbReference>
<name>A0A073K713_9BACI</name>
<evidence type="ECO:0000313" key="1">
    <source>
        <dbReference type="EMBL" id="KEK22262.1"/>
    </source>
</evidence>
<keyword evidence="2" id="KW-1185">Reference proteome</keyword>
<gene>
    <name evidence="1" type="ORF">BAGA_20435</name>
</gene>
<proteinExistence type="predicted"/>
<accession>A0A073K713</accession>
<protein>
    <submittedName>
        <fullName evidence="1">Phosphonate ABC transporter permease</fullName>
    </submittedName>
</protein>
<evidence type="ECO:0000313" key="2">
    <source>
        <dbReference type="Proteomes" id="UP000027778"/>
    </source>
</evidence>
<organism evidence="1 2">
    <name type="scientific">Bacillus gaemokensis</name>
    <dbReference type="NCBI Taxonomy" id="574375"/>
    <lineage>
        <taxon>Bacteria</taxon>
        <taxon>Bacillati</taxon>
        <taxon>Bacillota</taxon>
        <taxon>Bacilli</taxon>
        <taxon>Bacillales</taxon>
        <taxon>Bacillaceae</taxon>
        <taxon>Bacillus</taxon>
        <taxon>Bacillus cereus group</taxon>
    </lineage>
</organism>
<dbReference type="RefSeq" id="WP_033677847.1">
    <property type="nucleotide sequence ID" value="NZ_JOTM01000036.1"/>
</dbReference>